<evidence type="ECO:0000256" key="9">
    <source>
        <dbReference type="ARBA" id="ARBA00023012"/>
    </source>
</evidence>
<dbReference type="SMART" id="SM00388">
    <property type="entry name" value="HisKA"/>
    <property type="match status" value="1"/>
</dbReference>
<dbReference type="CDD" id="cd00075">
    <property type="entry name" value="HATPase"/>
    <property type="match status" value="1"/>
</dbReference>
<dbReference type="Pfam" id="PF00512">
    <property type="entry name" value="HisKA"/>
    <property type="match status" value="1"/>
</dbReference>
<accession>A0A212JCI6</accession>
<organism evidence="14">
    <name type="scientific">uncultured Dysgonomonas sp</name>
    <dbReference type="NCBI Taxonomy" id="206096"/>
    <lineage>
        <taxon>Bacteria</taxon>
        <taxon>Pseudomonadati</taxon>
        <taxon>Bacteroidota</taxon>
        <taxon>Bacteroidia</taxon>
        <taxon>Bacteroidales</taxon>
        <taxon>Dysgonomonadaceae</taxon>
        <taxon>Dysgonomonas</taxon>
        <taxon>environmental samples</taxon>
    </lineage>
</organism>
<keyword evidence="8 11" id="KW-1133">Transmembrane helix</keyword>
<dbReference type="SMART" id="SM00304">
    <property type="entry name" value="HAMP"/>
    <property type="match status" value="1"/>
</dbReference>
<evidence type="ECO:0000256" key="7">
    <source>
        <dbReference type="ARBA" id="ARBA00022777"/>
    </source>
</evidence>
<dbReference type="InterPro" id="IPR005467">
    <property type="entry name" value="His_kinase_dom"/>
</dbReference>
<dbReference type="PROSITE" id="PS50109">
    <property type="entry name" value="HIS_KIN"/>
    <property type="match status" value="1"/>
</dbReference>
<keyword evidence="4" id="KW-0597">Phosphoprotein</keyword>
<dbReference type="Gene3D" id="3.30.565.10">
    <property type="entry name" value="Histidine kinase-like ATPase, C-terminal domain"/>
    <property type="match status" value="1"/>
</dbReference>
<dbReference type="InterPro" id="IPR003594">
    <property type="entry name" value="HATPase_dom"/>
</dbReference>
<dbReference type="Pfam" id="PF00672">
    <property type="entry name" value="HAMP"/>
    <property type="match status" value="1"/>
</dbReference>
<evidence type="ECO:0000256" key="6">
    <source>
        <dbReference type="ARBA" id="ARBA00022692"/>
    </source>
</evidence>
<keyword evidence="9" id="KW-0902">Two-component regulatory system</keyword>
<dbReference type="InterPro" id="IPR036097">
    <property type="entry name" value="HisK_dim/P_sf"/>
</dbReference>
<evidence type="ECO:0000256" key="1">
    <source>
        <dbReference type="ARBA" id="ARBA00000085"/>
    </source>
</evidence>
<dbReference type="EC" id="2.7.13.3" evidence="3"/>
<keyword evidence="10 11" id="KW-0472">Membrane</keyword>
<keyword evidence="5" id="KW-0808">Transferase</keyword>
<feature type="domain" description="Histidine kinase" evidence="12">
    <location>
        <begin position="236"/>
        <end position="447"/>
    </location>
</feature>
<name>A0A212JCI6_9BACT</name>
<gene>
    <name evidence="14" type="ORF">KL86DYS1_11786</name>
</gene>
<evidence type="ECO:0000256" key="8">
    <source>
        <dbReference type="ARBA" id="ARBA00022989"/>
    </source>
</evidence>
<dbReference type="InterPro" id="IPR036890">
    <property type="entry name" value="HATPase_C_sf"/>
</dbReference>
<sequence>MKVKNRLSLYCSLIFGIIFAIISLLIYGLFYNNSKKSIYSNLEKTAHISALFYLEEDELNDREFAKIKAQFEEMVTDSYYQVYDMHNNIAYGVGVSDIPVSILDKIRLNRHLSFTIDEYLCYGIFYEDNQGDFVVIAKVPESGLTEQVNLLLWILITSFVIGLLAIVVLSRWVSRIAYRPFSDVISQVKNISTKNLNVRIQSPDTKDELQNLIETFNDLLAKISETVIIQKNFVRYVSHEFKTPLASMMGNVDLFSIKDRSPEEYRQLSGKLIEQIVQMEEILDTLIIISDLKKDEKEASCMRIDELIWEIISKMKSLYPSSKILVNMDIQPEDEQLMSVDKDRTQLLIALFNLVENAVKYSSRENVTIHLYKKSDRLCLSIADKGIGIPSDQLADISRPFYRADNTNEVQGSGIGLSIALRILDKNGIEYKIESEINTGTTVSLLF</sequence>
<comment type="subcellular location">
    <subcellularLocation>
        <location evidence="2">Membrane</location>
        <topology evidence="2">Multi-pass membrane protein</topology>
    </subcellularLocation>
</comment>
<dbReference type="AlphaFoldDB" id="A0A212JCI6"/>
<keyword evidence="6 11" id="KW-0812">Transmembrane</keyword>
<dbReference type="SUPFAM" id="SSF55874">
    <property type="entry name" value="ATPase domain of HSP90 chaperone/DNA topoisomerase II/histidine kinase"/>
    <property type="match status" value="1"/>
</dbReference>
<dbReference type="CDD" id="cd00082">
    <property type="entry name" value="HisKA"/>
    <property type="match status" value="1"/>
</dbReference>
<evidence type="ECO:0000313" key="14">
    <source>
        <dbReference type="EMBL" id="SBV96965.1"/>
    </source>
</evidence>
<comment type="catalytic activity">
    <reaction evidence="1">
        <text>ATP + protein L-histidine = ADP + protein N-phospho-L-histidine.</text>
        <dbReference type="EC" id="2.7.13.3"/>
    </reaction>
</comment>
<feature type="transmembrane region" description="Helical" evidence="11">
    <location>
        <begin position="7"/>
        <end position="30"/>
    </location>
</feature>
<dbReference type="Gene3D" id="6.10.340.10">
    <property type="match status" value="1"/>
</dbReference>
<dbReference type="Pfam" id="PF02518">
    <property type="entry name" value="HATPase_c"/>
    <property type="match status" value="1"/>
</dbReference>
<dbReference type="SUPFAM" id="SSF158472">
    <property type="entry name" value="HAMP domain-like"/>
    <property type="match status" value="1"/>
</dbReference>
<dbReference type="RefSeq" id="WP_296940037.1">
    <property type="nucleotide sequence ID" value="NZ_LT599032.1"/>
</dbReference>
<feature type="transmembrane region" description="Helical" evidence="11">
    <location>
        <begin position="150"/>
        <end position="169"/>
    </location>
</feature>
<dbReference type="InterPro" id="IPR004358">
    <property type="entry name" value="Sig_transdc_His_kin-like_C"/>
</dbReference>
<evidence type="ECO:0000259" key="13">
    <source>
        <dbReference type="PROSITE" id="PS50885"/>
    </source>
</evidence>
<dbReference type="InterPro" id="IPR003660">
    <property type="entry name" value="HAMP_dom"/>
</dbReference>
<dbReference type="PANTHER" id="PTHR45436:SF15">
    <property type="entry name" value="SENSOR HISTIDINE KINASE CUSS"/>
    <property type="match status" value="1"/>
</dbReference>
<dbReference type="SMART" id="SM00387">
    <property type="entry name" value="HATPase_c"/>
    <property type="match status" value="1"/>
</dbReference>
<dbReference type="Gene3D" id="1.10.287.130">
    <property type="match status" value="1"/>
</dbReference>
<evidence type="ECO:0000256" key="11">
    <source>
        <dbReference type="SAM" id="Phobius"/>
    </source>
</evidence>
<proteinExistence type="predicted"/>
<dbReference type="PRINTS" id="PR00344">
    <property type="entry name" value="BCTRLSENSOR"/>
</dbReference>
<dbReference type="GO" id="GO:0005886">
    <property type="term" value="C:plasma membrane"/>
    <property type="evidence" value="ECO:0007669"/>
    <property type="project" value="TreeGrafter"/>
</dbReference>
<keyword evidence="7" id="KW-0418">Kinase</keyword>
<evidence type="ECO:0000256" key="3">
    <source>
        <dbReference type="ARBA" id="ARBA00012438"/>
    </source>
</evidence>
<evidence type="ECO:0000256" key="10">
    <source>
        <dbReference type="ARBA" id="ARBA00023136"/>
    </source>
</evidence>
<dbReference type="GO" id="GO:0000155">
    <property type="term" value="F:phosphorelay sensor kinase activity"/>
    <property type="evidence" value="ECO:0007669"/>
    <property type="project" value="InterPro"/>
</dbReference>
<evidence type="ECO:0000259" key="12">
    <source>
        <dbReference type="PROSITE" id="PS50109"/>
    </source>
</evidence>
<dbReference type="InterPro" id="IPR050428">
    <property type="entry name" value="TCS_sensor_his_kinase"/>
</dbReference>
<evidence type="ECO:0000256" key="2">
    <source>
        <dbReference type="ARBA" id="ARBA00004141"/>
    </source>
</evidence>
<dbReference type="SUPFAM" id="SSF47384">
    <property type="entry name" value="Homodimeric domain of signal transducing histidine kinase"/>
    <property type="match status" value="1"/>
</dbReference>
<dbReference type="CDD" id="cd06225">
    <property type="entry name" value="HAMP"/>
    <property type="match status" value="1"/>
</dbReference>
<dbReference type="InterPro" id="IPR003661">
    <property type="entry name" value="HisK_dim/P_dom"/>
</dbReference>
<feature type="domain" description="HAMP" evidence="13">
    <location>
        <begin position="175"/>
        <end position="228"/>
    </location>
</feature>
<dbReference type="PROSITE" id="PS50885">
    <property type="entry name" value="HAMP"/>
    <property type="match status" value="1"/>
</dbReference>
<dbReference type="EMBL" id="FLUM01000001">
    <property type="protein sequence ID" value="SBV96965.1"/>
    <property type="molecule type" value="Genomic_DNA"/>
</dbReference>
<evidence type="ECO:0000256" key="4">
    <source>
        <dbReference type="ARBA" id="ARBA00022553"/>
    </source>
</evidence>
<evidence type="ECO:0000256" key="5">
    <source>
        <dbReference type="ARBA" id="ARBA00022679"/>
    </source>
</evidence>
<reference evidence="14" key="1">
    <citation type="submission" date="2016-04" db="EMBL/GenBank/DDBJ databases">
        <authorList>
            <person name="Evans L.H."/>
            <person name="Alamgir A."/>
            <person name="Owens N."/>
            <person name="Weber N.D."/>
            <person name="Virtaneva K."/>
            <person name="Barbian K."/>
            <person name="Babar A."/>
            <person name="Rosenke K."/>
        </authorList>
    </citation>
    <scope>NUCLEOTIDE SEQUENCE</scope>
    <source>
        <strain evidence="14">86-1</strain>
    </source>
</reference>
<dbReference type="PANTHER" id="PTHR45436">
    <property type="entry name" value="SENSOR HISTIDINE KINASE YKOH"/>
    <property type="match status" value="1"/>
</dbReference>
<protein>
    <recommendedName>
        <fullName evidence="3">histidine kinase</fullName>
        <ecNumber evidence="3">2.7.13.3</ecNumber>
    </recommendedName>
</protein>